<organism evidence="2 3">
    <name type="scientific">Helicobacter pylori Shi169</name>
    <dbReference type="NCBI Taxonomy" id="1163741"/>
    <lineage>
        <taxon>Bacteria</taxon>
        <taxon>Pseudomonadati</taxon>
        <taxon>Campylobacterota</taxon>
        <taxon>Epsilonproteobacteria</taxon>
        <taxon>Campylobacterales</taxon>
        <taxon>Helicobacteraceae</taxon>
        <taxon>Helicobacter</taxon>
    </lineage>
</organism>
<accession>A0A0E0WBA4</accession>
<evidence type="ECO:0000313" key="2">
    <source>
        <dbReference type="EMBL" id="AFH99091.1"/>
    </source>
</evidence>
<protein>
    <recommendedName>
        <fullName evidence="1">PD(D/E)XK endonuclease domain-containing protein</fullName>
    </recommendedName>
</protein>
<dbReference type="KEGG" id="hhq:HPSH169_01955"/>
<feature type="domain" description="PD(D/E)XK endonuclease" evidence="1">
    <location>
        <begin position="25"/>
        <end position="134"/>
    </location>
</feature>
<dbReference type="EMBL" id="CP003473">
    <property type="protein sequence ID" value="AFH99091.1"/>
    <property type="molecule type" value="Genomic_DNA"/>
</dbReference>
<dbReference type="HOGENOM" id="CLU_1666997_0_0_7"/>
<sequence>MDNYTHQTWVINLTGIDKGIFRTMNGNADELIAIGRVIKAGFPCSRVDVTNAKYDAIVDLGGKQKLLRIQIKGTGGDTLNFTGGYRSGVQIDRNAPKRTYKYTKKDCDLILGIDTRTSECYIIPIEDIQEWGNTKSLSQLQHYKENWQILIDLALE</sequence>
<dbReference type="Gene3D" id="3.40.1350.10">
    <property type="match status" value="1"/>
</dbReference>
<evidence type="ECO:0000313" key="3">
    <source>
        <dbReference type="Proteomes" id="UP000005007"/>
    </source>
</evidence>
<dbReference type="Proteomes" id="UP000005007">
    <property type="component" value="Chromosome"/>
</dbReference>
<dbReference type="AlphaFoldDB" id="A0A0E0WBA4"/>
<dbReference type="GO" id="GO:0003676">
    <property type="term" value="F:nucleic acid binding"/>
    <property type="evidence" value="ECO:0007669"/>
    <property type="project" value="InterPro"/>
</dbReference>
<proteinExistence type="predicted"/>
<reference evidence="2 3" key="1">
    <citation type="submission" date="2012-04" db="EMBL/GenBank/DDBJ databases">
        <authorList>
            <person name="Kersulyte D."/>
            <person name="Cabrera L."/>
            <person name="Pacheco R."/>
            <person name="Herrera P."/>
            <person name="Rodriguez C."/>
            <person name="Gilman R.H."/>
            <person name="Berg D.E."/>
        </authorList>
    </citation>
    <scope>NUCLEOTIDE SEQUENCE [LARGE SCALE GENOMIC DNA]</scope>
    <source>
        <strain evidence="2 3">Shi169</strain>
    </source>
</reference>
<dbReference type="InterPro" id="IPR011856">
    <property type="entry name" value="tRNA_endonuc-like_dom_sf"/>
</dbReference>
<dbReference type="Pfam" id="PF11645">
    <property type="entry name" value="PDDEXK_5"/>
    <property type="match status" value="1"/>
</dbReference>
<name>A0A0E0WBA4_HELPX</name>
<gene>
    <name evidence="2" type="ORF">HPSH169_01955</name>
</gene>
<dbReference type="PATRIC" id="fig|1163741.3.peg.392"/>
<dbReference type="InterPro" id="IPR021671">
    <property type="entry name" value="PD(D/E)XK_Endonuc"/>
</dbReference>
<evidence type="ECO:0000259" key="1">
    <source>
        <dbReference type="Pfam" id="PF11645"/>
    </source>
</evidence>